<dbReference type="EMBL" id="JAVDYI010000001">
    <property type="protein sequence ID" value="MDR7356785.1"/>
    <property type="molecule type" value="Genomic_DNA"/>
</dbReference>
<dbReference type="Proteomes" id="UP001183817">
    <property type="component" value="Unassembled WGS sequence"/>
</dbReference>
<proteinExistence type="predicted"/>
<protein>
    <submittedName>
        <fullName evidence="1">Uncharacterized protein</fullName>
    </submittedName>
</protein>
<organism evidence="1 2">
    <name type="scientific">Paeniglutamicibacter sulfureus</name>
    <dbReference type="NCBI Taxonomy" id="43666"/>
    <lineage>
        <taxon>Bacteria</taxon>
        <taxon>Bacillati</taxon>
        <taxon>Actinomycetota</taxon>
        <taxon>Actinomycetes</taxon>
        <taxon>Micrococcales</taxon>
        <taxon>Micrococcaceae</taxon>
        <taxon>Paeniglutamicibacter</taxon>
    </lineage>
</organism>
<name>A0ABU2BDV0_9MICC</name>
<sequence length="75" mass="8272">MTTVQVVLRGGPFDGRQLTFSNWPDPLTVESLPEDLHAEARVRARYVAITADEPVTGPRVMIWDGAHRVGGIHHA</sequence>
<reference evidence="1 2" key="1">
    <citation type="submission" date="2023-07" db="EMBL/GenBank/DDBJ databases">
        <title>Sequencing the genomes of 1000 actinobacteria strains.</title>
        <authorList>
            <person name="Klenk H.-P."/>
        </authorList>
    </citation>
    <scope>NUCLEOTIDE SEQUENCE [LARGE SCALE GENOMIC DNA]</scope>
    <source>
        <strain evidence="1 2">DSM 20167</strain>
    </source>
</reference>
<evidence type="ECO:0000313" key="2">
    <source>
        <dbReference type="Proteomes" id="UP001183817"/>
    </source>
</evidence>
<accession>A0ABU2BDV0</accession>
<comment type="caution">
    <text evidence="1">The sequence shown here is derived from an EMBL/GenBank/DDBJ whole genome shotgun (WGS) entry which is preliminary data.</text>
</comment>
<keyword evidence="2" id="KW-1185">Reference proteome</keyword>
<gene>
    <name evidence="1" type="ORF">J2S64_000476</name>
</gene>
<evidence type="ECO:0000313" key="1">
    <source>
        <dbReference type="EMBL" id="MDR7356785.1"/>
    </source>
</evidence>